<sequence length="680" mass="70720">MVYHPDITRKDTITLALDTANSAVRIAAKQMTGNAGTVEIPNADGTSSIMGVGAGDTGVAQWVGDTTAPGTPTGITVTSGNGMIIVSWDGTLDGGVPPDFDHVAIQIDGVAVESMYAAGSRAFGAYETGSVHTVSAIAYDDAHLQDGTSAPNASAASDDVSVTVESSDIDPDILGITVTKSTTDPVGDGVHKGDLWLKYGDSMTAAWSGTTDASSSTLTKDGALVATNLATDPKVTSFTTLYGASASSNGVGVTATVLSGFTTNAYARTCETITLPAGDYVYSCYAKSSDVVRTPMSAAVQYETSTSGVNIAYDSNLDMTQGRIVSIPFSLTSQTDVLVAWHLPVTVGGTLFLKQQSLLSQDDYNALQSLGLDWFSGDSTFQSALSAEWWWDGTVWQAIPIAMYLDQLAVRDIQADSAVIGMLSAGIITSGLFQTASSGARVAINSAGITAYDANGNVTLSISASDGSFTANKGTITGATVRTGSSSSRTEMNNTGMTVYKGGTAYAHMGSDATYGIQAWNPVNSSMVDLSSTIFGSTQYQSSDRIMSPIRTSTGVTGWQYDANESGFYSTTGKIKVSFSYSNNTTTDNGTINYLDVAIFFTTSTHDIVTSLSNQVGAVPIYVRTGPSNSGLIPGCSIQLVSGLPIGTLIYPCWALRAYCIGTGNMAGSIRDRTIVVENI</sequence>
<evidence type="ECO:0000313" key="3">
    <source>
        <dbReference type="EMBL" id="XDS51335.1"/>
    </source>
</evidence>
<evidence type="ECO:0000313" key="2">
    <source>
        <dbReference type="EMBL" id="XDS48266.1"/>
    </source>
</evidence>
<dbReference type="RefSeq" id="WP_369342299.1">
    <property type="nucleotide sequence ID" value="NZ_CP129675.1"/>
</dbReference>
<organism evidence="1">
    <name type="scientific">Bifidobacterium fermentum</name>
    <dbReference type="NCBI Taxonomy" id="3059035"/>
    <lineage>
        <taxon>Bacteria</taxon>
        <taxon>Bacillati</taxon>
        <taxon>Actinomycetota</taxon>
        <taxon>Actinomycetes</taxon>
        <taxon>Bifidobacteriales</taxon>
        <taxon>Bifidobacteriaceae</taxon>
        <taxon>Bifidobacterium</taxon>
    </lineage>
</organism>
<reference evidence="1" key="1">
    <citation type="submission" date="2023-07" db="EMBL/GenBank/DDBJ databases">
        <title>Bifidobacterium aquikefiriaerophilum sp. nov. and Bifidobacterium eccum sp. nov., isolated from water kefir.</title>
        <authorList>
            <person name="Breselge S."/>
            <person name="Bellassi P."/>
            <person name="Barcenilla C."/>
            <person name="Alvarez-Ordonez A."/>
            <person name="Morelli L."/>
            <person name="Cotter P.D."/>
        </authorList>
    </citation>
    <scope>NUCLEOTIDE SEQUENCE</scope>
    <source>
        <strain evidence="3">WK012_4_13</strain>
        <strain evidence="2">WK013_4_14</strain>
        <strain evidence="1">WK048_4_13</strain>
    </source>
</reference>
<accession>A0AB39UDV8</accession>
<evidence type="ECO:0000313" key="1">
    <source>
        <dbReference type="EMBL" id="XDS47029.1"/>
    </source>
</evidence>
<dbReference type="EMBL" id="CP129682">
    <property type="protein sequence ID" value="XDS48266.1"/>
    <property type="molecule type" value="Genomic_DNA"/>
</dbReference>
<name>A0AB39UDV8_9BIFI</name>
<dbReference type="EMBL" id="CP129675">
    <property type="protein sequence ID" value="XDS47029.1"/>
    <property type="molecule type" value="Genomic_DNA"/>
</dbReference>
<dbReference type="EMBL" id="CP129683">
    <property type="protein sequence ID" value="XDS51335.1"/>
    <property type="molecule type" value="Genomic_DNA"/>
</dbReference>
<evidence type="ECO:0008006" key="4">
    <source>
        <dbReference type="Google" id="ProtNLM"/>
    </source>
</evidence>
<dbReference type="KEGG" id="bfk:QN062_03970"/>
<gene>
    <name evidence="3" type="ORF">QN062_03970</name>
    <name evidence="2" type="ORF">QN216_07985</name>
    <name evidence="1" type="ORF">QN217_02480</name>
</gene>
<dbReference type="AlphaFoldDB" id="A0AB39UDV8"/>
<protein>
    <recommendedName>
        <fullName evidence="4">Tail fiber protein</fullName>
    </recommendedName>
</protein>
<proteinExistence type="predicted"/>